<evidence type="ECO:0000256" key="7">
    <source>
        <dbReference type="ARBA" id="ARBA00022248"/>
    </source>
</evidence>
<comment type="caution">
    <text evidence="14">The sequence shown here is derived from an EMBL/GenBank/DDBJ whole genome shotgun (WGS) entry which is preliminary data.</text>
</comment>
<dbReference type="PANTHER" id="PTHR48078">
    <property type="entry name" value="THREONINE DEHYDRATASE, MITOCHONDRIAL-RELATED"/>
    <property type="match status" value="1"/>
</dbReference>
<dbReference type="CDD" id="cd04886">
    <property type="entry name" value="ACT_ThrD-II-like"/>
    <property type="match status" value="1"/>
</dbReference>
<feature type="domain" description="ACT" evidence="13">
    <location>
        <begin position="347"/>
        <end position="420"/>
    </location>
</feature>
<evidence type="ECO:0000256" key="12">
    <source>
        <dbReference type="SAM" id="MobiDB-lite"/>
    </source>
</evidence>
<evidence type="ECO:0000256" key="3">
    <source>
        <dbReference type="ARBA" id="ARBA00004958"/>
    </source>
</evidence>
<proteinExistence type="inferred from homology"/>
<evidence type="ECO:0000256" key="8">
    <source>
        <dbReference type="ARBA" id="ARBA00022533"/>
    </source>
</evidence>
<dbReference type="InterPro" id="IPR002912">
    <property type="entry name" value="ACT_dom"/>
</dbReference>
<comment type="cofactor">
    <cofactor evidence="1">
        <name>pyridoxal 5'-phosphate</name>
        <dbReference type="ChEBI" id="CHEBI:597326"/>
    </cofactor>
</comment>
<organism evidence="14 15">
    <name type="scientific">Streptomyces zingiberis</name>
    <dbReference type="NCBI Taxonomy" id="2053010"/>
    <lineage>
        <taxon>Bacteria</taxon>
        <taxon>Bacillati</taxon>
        <taxon>Actinomycetota</taxon>
        <taxon>Actinomycetes</taxon>
        <taxon>Kitasatosporales</taxon>
        <taxon>Streptomycetaceae</taxon>
        <taxon>Streptomyces</taxon>
    </lineage>
</organism>
<gene>
    <name evidence="14" type="ORF">HCK00_08375</name>
</gene>
<evidence type="ECO:0000313" key="14">
    <source>
        <dbReference type="EMBL" id="NJQ00554.1"/>
    </source>
</evidence>
<dbReference type="PROSITE" id="PS00165">
    <property type="entry name" value="DEHYDRATASE_SER_THR"/>
    <property type="match status" value="1"/>
</dbReference>
<name>A0ABX1BS40_9ACTN</name>
<sequence length="420" mass="43457">MAATHGCDADHKSASPPAPVRAPSLDDVRTARKMLSGVSRVTAMEGSRHLSRLVGAPVHLKCENLQRTGSFKLRGAYVRIAGLSAPERAAGVVAASAGNHAQGVALAASLLGVRSTVFMPVGAPLPKVAATREYGAEVRTHGQVVDETLHAAQEYARATGAVFIHPFDHPDVVAGQGTVGLEILEQCPDVGTVVVGMGGGGLAAGIALAVKALRPEVRVVGVQAEGAAAYPPSLAAGRPVALAAPATMADGIKVGRPGDVPFKIVGDLVDEVRTVTEDALSRALLLCLERAKLVVEPAGASPVAALLTDPDAFRGPVVAVLSGGNVDPLLLQQVLRHGMAAAGRYLSLRLRLTDRPGSLATLLGVLSEADANVLDVSHARTDPRLGLREAEVELRLETQGPVHCEEVRKVIREAGYTVMP</sequence>
<evidence type="ECO:0000256" key="1">
    <source>
        <dbReference type="ARBA" id="ARBA00001933"/>
    </source>
</evidence>
<dbReference type="InterPro" id="IPR000634">
    <property type="entry name" value="Ser/Thr_deHydtase_PyrdxlP-BS"/>
</dbReference>
<dbReference type="Pfam" id="PF01842">
    <property type="entry name" value="ACT"/>
    <property type="match status" value="1"/>
</dbReference>
<evidence type="ECO:0000256" key="11">
    <source>
        <dbReference type="ARBA" id="ARBA00023239"/>
    </source>
</evidence>
<dbReference type="InterPro" id="IPR044561">
    <property type="entry name" value="ACT_ThrD-II-like"/>
</dbReference>
<comment type="pathway">
    <text evidence="2">Amino-acid biosynthesis; L-isoleucine biosynthesis; 2-oxobutanoate from L-threonine: step 1/1.</text>
</comment>
<evidence type="ECO:0000256" key="10">
    <source>
        <dbReference type="ARBA" id="ARBA00022898"/>
    </source>
</evidence>
<evidence type="ECO:0000313" key="15">
    <source>
        <dbReference type="Proteomes" id="UP000695264"/>
    </source>
</evidence>
<dbReference type="GO" id="GO:0004794">
    <property type="term" value="F:threonine deaminase activity"/>
    <property type="evidence" value="ECO:0007669"/>
    <property type="project" value="UniProtKB-EC"/>
</dbReference>
<keyword evidence="9" id="KW-0100">Branched-chain amino acid biosynthesis</keyword>
<comment type="similarity">
    <text evidence="4">Belongs to the serine/threonine dehydratase family.</text>
</comment>
<reference evidence="14 15" key="1">
    <citation type="submission" date="2020-03" db="EMBL/GenBank/DDBJ databases">
        <title>WGS of actinomycetes isolated from Thailand.</title>
        <authorList>
            <person name="Thawai C."/>
        </authorList>
    </citation>
    <scope>NUCLEOTIDE SEQUENCE [LARGE SCALE GENOMIC DNA]</scope>
    <source>
        <strain evidence="14 15">PLAI 1-29</strain>
    </source>
</reference>
<dbReference type="InterPro" id="IPR036052">
    <property type="entry name" value="TrpB-like_PALP_sf"/>
</dbReference>
<feature type="region of interest" description="Disordered" evidence="12">
    <location>
        <begin position="1"/>
        <end position="23"/>
    </location>
</feature>
<dbReference type="InterPro" id="IPR050147">
    <property type="entry name" value="Ser/Thr_Dehydratase"/>
</dbReference>
<dbReference type="NCBIfam" id="TIGR01127">
    <property type="entry name" value="ilvA_1Cterm"/>
    <property type="match status" value="1"/>
</dbReference>
<keyword evidence="9" id="KW-0028">Amino-acid biosynthesis</keyword>
<dbReference type="PROSITE" id="PS51671">
    <property type="entry name" value="ACT"/>
    <property type="match status" value="1"/>
</dbReference>
<dbReference type="PANTHER" id="PTHR48078:SF6">
    <property type="entry name" value="L-THREONINE DEHYDRATASE CATABOLIC TDCB"/>
    <property type="match status" value="1"/>
</dbReference>
<dbReference type="InterPro" id="IPR005789">
    <property type="entry name" value="Thr_deHydtase_catblc"/>
</dbReference>
<dbReference type="SUPFAM" id="SSF55021">
    <property type="entry name" value="ACT-like"/>
    <property type="match status" value="1"/>
</dbReference>
<evidence type="ECO:0000256" key="2">
    <source>
        <dbReference type="ARBA" id="ARBA00004810"/>
    </source>
</evidence>
<dbReference type="EMBL" id="JAATEN010000005">
    <property type="protein sequence ID" value="NJQ00554.1"/>
    <property type="molecule type" value="Genomic_DNA"/>
</dbReference>
<keyword evidence="9" id="KW-0412">Isoleucine biosynthesis</keyword>
<evidence type="ECO:0000256" key="6">
    <source>
        <dbReference type="ARBA" id="ARBA00012096"/>
    </source>
</evidence>
<protein>
    <recommendedName>
        <fullName evidence="7">L-threonine dehydratase catabolic TdcB</fullName>
        <ecNumber evidence="6">4.3.1.19</ecNumber>
    </recommendedName>
</protein>
<dbReference type="EC" id="4.3.1.19" evidence="6"/>
<evidence type="ECO:0000256" key="5">
    <source>
        <dbReference type="ARBA" id="ARBA00011447"/>
    </source>
</evidence>
<keyword evidence="15" id="KW-1185">Reference proteome</keyword>
<dbReference type="InterPro" id="IPR001926">
    <property type="entry name" value="TrpB-like_PALP"/>
</dbReference>
<dbReference type="SUPFAM" id="SSF53686">
    <property type="entry name" value="Tryptophan synthase beta subunit-like PLP-dependent enzymes"/>
    <property type="match status" value="1"/>
</dbReference>
<dbReference type="Pfam" id="PF00291">
    <property type="entry name" value="PALP"/>
    <property type="match status" value="1"/>
</dbReference>
<keyword evidence="8" id="KW-0021">Allosteric enzyme</keyword>
<evidence type="ECO:0000256" key="4">
    <source>
        <dbReference type="ARBA" id="ARBA00010869"/>
    </source>
</evidence>
<keyword evidence="11 14" id="KW-0456">Lyase</keyword>
<dbReference type="Gene3D" id="3.40.50.1100">
    <property type="match status" value="2"/>
</dbReference>
<dbReference type="Proteomes" id="UP000695264">
    <property type="component" value="Unassembled WGS sequence"/>
</dbReference>
<comment type="subunit">
    <text evidence="5">In the native structure, TdcB is in a dimeric form, whereas in the TdcB-AMP complex, it exists in a tetrameric form (dimer of dimers).</text>
</comment>
<accession>A0ABX1BS40</accession>
<evidence type="ECO:0000256" key="9">
    <source>
        <dbReference type="ARBA" id="ARBA00022624"/>
    </source>
</evidence>
<comment type="pathway">
    <text evidence="3">Amino-acid degradation; L-threonine degradation via propanoate pathway; propanoate from L-threonine: step 1/4.</text>
</comment>
<keyword evidence="10" id="KW-0663">Pyridoxal phosphate</keyword>
<dbReference type="InterPro" id="IPR045865">
    <property type="entry name" value="ACT-like_dom_sf"/>
</dbReference>
<evidence type="ECO:0000259" key="13">
    <source>
        <dbReference type="PROSITE" id="PS51671"/>
    </source>
</evidence>
<dbReference type="CDD" id="cd01562">
    <property type="entry name" value="Thr-dehyd"/>
    <property type="match status" value="1"/>
</dbReference>